<dbReference type="EMBL" id="CH408032">
    <property type="protein sequence ID" value="EAQ87524.1"/>
    <property type="molecule type" value="Genomic_DNA"/>
</dbReference>
<dbReference type="Proteomes" id="UP000001056">
    <property type="component" value="Unassembled WGS sequence"/>
</dbReference>
<dbReference type="HOGENOM" id="CLU_1704010_0_0_1"/>
<protein>
    <submittedName>
        <fullName evidence="1">Uncharacterized protein</fullName>
    </submittedName>
</protein>
<reference evidence="2" key="1">
    <citation type="journal article" date="2015" name="Genome Announc.">
        <title>Draft genome sequence of the cellulolytic fungus Chaetomium globosum.</title>
        <authorList>
            <person name="Cuomo C.A."/>
            <person name="Untereiner W.A."/>
            <person name="Ma L.-J."/>
            <person name="Grabherr M."/>
            <person name="Birren B.W."/>
        </authorList>
    </citation>
    <scope>NUCLEOTIDE SEQUENCE [LARGE SCALE GENOMIC DNA]</scope>
    <source>
        <strain evidence="2">ATCC 6205 / CBS 148.51 / DSM 1962 / NBRC 6347 / NRRL 1970</strain>
    </source>
</reference>
<organism evidence="1 2">
    <name type="scientific">Chaetomium globosum (strain ATCC 6205 / CBS 148.51 / DSM 1962 / NBRC 6347 / NRRL 1970)</name>
    <name type="common">Soil fungus</name>
    <dbReference type="NCBI Taxonomy" id="306901"/>
    <lineage>
        <taxon>Eukaryota</taxon>
        <taxon>Fungi</taxon>
        <taxon>Dikarya</taxon>
        <taxon>Ascomycota</taxon>
        <taxon>Pezizomycotina</taxon>
        <taxon>Sordariomycetes</taxon>
        <taxon>Sordariomycetidae</taxon>
        <taxon>Sordariales</taxon>
        <taxon>Chaetomiaceae</taxon>
        <taxon>Chaetomium</taxon>
    </lineage>
</organism>
<accession>Q2H253</accession>
<sequence>MEYAVGRDEVAGLYLTSPPLLAATPHRNQKIRVRWVSFQTRGADQGCASLGGEGTYHNSHTWYAASILRPIAGMPLVGDRSKISPQSRREVGDGSIRSQRPRLKYVARRSGRVLLDWIKHTVDARMDVFPEQVRGVEYAQGVVDFNLADVLGEG</sequence>
<dbReference type="VEuPathDB" id="FungiDB:CHGG_04143"/>
<dbReference type="GeneID" id="4392144"/>
<dbReference type="eggNOG" id="ENOG502T52A">
    <property type="taxonomic scope" value="Eukaryota"/>
</dbReference>
<dbReference type="STRING" id="306901.Q2H253"/>
<dbReference type="OrthoDB" id="66095at2759"/>
<proteinExistence type="predicted"/>
<dbReference type="AlphaFoldDB" id="Q2H253"/>
<keyword evidence="2" id="KW-1185">Reference proteome</keyword>
<dbReference type="InParanoid" id="Q2H253"/>
<dbReference type="RefSeq" id="XP_001223357.1">
    <property type="nucleotide sequence ID" value="XM_001223356.1"/>
</dbReference>
<evidence type="ECO:0000313" key="1">
    <source>
        <dbReference type="EMBL" id="EAQ87524.1"/>
    </source>
</evidence>
<gene>
    <name evidence="1" type="ORF">CHGG_04143</name>
</gene>
<name>Q2H253_CHAGB</name>
<evidence type="ECO:0000313" key="2">
    <source>
        <dbReference type="Proteomes" id="UP000001056"/>
    </source>
</evidence>